<keyword evidence="1" id="KW-0805">Transcription regulation</keyword>
<proteinExistence type="predicted"/>
<gene>
    <name evidence="6" type="ORF">RMCB_0827</name>
</gene>
<reference evidence="7" key="1">
    <citation type="journal article" date="2016" name="Genome Announc.">
        <title>Draft Genome Sequences of Five Rapidly Growing Mycobacterium Species, M. thermoresistibile, M. fortuitum subsp. acetamidolyticum, M. canariasense, M. brisbanense, and M. novocastrense.</title>
        <authorList>
            <person name="Katahira K."/>
            <person name="Ogura Y."/>
            <person name="Gotoh Y."/>
            <person name="Hayashi T."/>
        </authorList>
    </citation>
    <scope>NUCLEOTIDE SEQUENCE [LARGE SCALE GENOMIC DNA]</scope>
    <source>
        <strain evidence="7">JCM15654</strain>
    </source>
</reference>
<dbReference type="Proteomes" id="UP000069620">
    <property type="component" value="Unassembled WGS sequence"/>
</dbReference>
<evidence type="ECO:0000256" key="2">
    <source>
        <dbReference type="ARBA" id="ARBA00023125"/>
    </source>
</evidence>
<dbReference type="OrthoDB" id="3869819at2"/>
<sequence>MGAVTEQLSGSQVRTRNAILAATASVIARNRTATLPDIAQAAGVGRTTVHRYFPDRDCLMTQTRADSIRMLDKAIREAATDQGPARDAMRRAIAAMASAGDRILFLFDDPAVMRDVPPAEQPNEDLVLDLIRRGQEEGVFTSDLSVEWIEHTLFALVHWACRDANAGTLPRHAVVPTIIRTFEGGCGS</sequence>
<dbReference type="PROSITE" id="PS50977">
    <property type="entry name" value="HTH_TETR_2"/>
    <property type="match status" value="1"/>
</dbReference>
<dbReference type="EMBL" id="BCSX01000010">
    <property type="protein sequence ID" value="GAS86731.1"/>
    <property type="molecule type" value="Genomic_DNA"/>
</dbReference>
<evidence type="ECO:0000256" key="1">
    <source>
        <dbReference type="ARBA" id="ARBA00023015"/>
    </source>
</evidence>
<dbReference type="RefSeq" id="WP_084388360.1">
    <property type="nucleotide sequence ID" value="NZ_BCSX01000010.1"/>
</dbReference>
<keyword evidence="3" id="KW-0804">Transcription</keyword>
<dbReference type="InterPro" id="IPR036271">
    <property type="entry name" value="Tet_transcr_reg_TetR-rel_C_sf"/>
</dbReference>
<evidence type="ECO:0000313" key="6">
    <source>
        <dbReference type="EMBL" id="GAS86731.1"/>
    </source>
</evidence>
<dbReference type="GO" id="GO:0003700">
    <property type="term" value="F:DNA-binding transcription factor activity"/>
    <property type="evidence" value="ECO:0007669"/>
    <property type="project" value="TreeGrafter"/>
</dbReference>
<accession>A0A100VVB6</accession>
<name>A0A100VVB6_9MYCO</name>
<dbReference type="InterPro" id="IPR050109">
    <property type="entry name" value="HTH-type_TetR-like_transc_reg"/>
</dbReference>
<feature type="domain" description="HTH tetR-type" evidence="5">
    <location>
        <begin position="13"/>
        <end position="71"/>
    </location>
</feature>
<dbReference type="Gene3D" id="1.10.357.10">
    <property type="entry name" value="Tetracycline Repressor, domain 2"/>
    <property type="match status" value="1"/>
</dbReference>
<keyword evidence="2 4" id="KW-0238">DNA-binding</keyword>
<dbReference type="InterPro" id="IPR009057">
    <property type="entry name" value="Homeodomain-like_sf"/>
</dbReference>
<dbReference type="SUPFAM" id="SSF48498">
    <property type="entry name" value="Tetracyclin repressor-like, C-terminal domain"/>
    <property type="match status" value="1"/>
</dbReference>
<evidence type="ECO:0000259" key="5">
    <source>
        <dbReference type="PROSITE" id="PS50977"/>
    </source>
</evidence>
<comment type="caution">
    <text evidence="6">The sequence shown here is derived from an EMBL/GenBank/DDBJ whole genome shotgun (WGS) entry which is preliminary data.</text>
</comment>
<protein>
    <submittedName>
        <fullName evidence="6">TetR family transcriptional regulator</fullName>
    </submittedName>
</protein>
<evidence type="ECO:0000313" key="7">
    <source>
        <dbReference type="Proteomes" id="UP000069620"/>
    </source>
</evidence>
<dbReference type="GO" id="GO:0000976">
    <property type="term" value="F:transcription cis-regulatory region binding"/>
    <property type="evidence" value="ECO:0007669"/>
    <property type="project" value="TreeGrafter"/>
</dbReference>
<dbReference type="AlphaFoldDB" id="A0A100VVB6"/>
<dbReference type="STRING" id="146020.RMCB_0827"/>
<dbReference type="InterPro" id="IPR001647">
    <property type="entry name" value="HTH_TetR"/>
</dbReference>
<dbReference type="Pfam" id="PF00440">
    <property type="entry name" value="TetR_N"/>
    <property type="match status" value="1"/>
</dbReference>
<dbReference type="PANTHER" id="PTHR30055:SF234">
    <property type="entry name" value="HTH-TYPE TRANSCRIPTIONAL REGULATOR BETI"/>
    <property type="match status" value="1"/>
</dbReference>
<dbReference type="SUPFAM" id="SSF46689">
    <property type="entry name" value="Homeodomain-like"/>
    <property type="match status" value="1"/>
</dbReference>
<evidence type="ECO:0000256" key="3">
    <source>
        <dbReference type="ARBA" id="ARBA00023163"/>
    </source>
</evidence>
<dbReference type="PANTHER" id="PTHR30055">
    <property type="entry name" value="HTH-TYPE TRANSCRIPTIONAL REGULATOR RUTR"/>
    <property type="match status" value="1"/>
</dbReference>
<organism evidence="6 7">
    <name type="scientific">Mycolicibacterium brisbanense</name>
    <dbReference type="NCBI Taxonomy" id="146020"/>
    <lineage>
        <taxon>Bacteria</taxon>
        <taxon>Bacillati</taxon>
        <taxon>Actinomycetota</taxon>
        <taxon>Actinomycetes</taxon>
        <taxon>Mycobacteriales</taxon>
        <taxon>Mycobacteriaceae</taxon>
        <taxon>Mycolicibacterium</taxon>
    </lineage>
</organism>
<keyword evidence="7" id="KW-1185">Reference proteome</keyword>
<feature type="DNA-binding region" description="H-T-H motif" evidence="4">
    <location>
        <begin position="34"/>
        <end position="53"/>
    </location>
</feature>
<reference evidence="7" key="2">
    <citation type="submission" date="2016-02" db="EMBL/GenBank/DDBJ databases">
        <title>Draft genome sequence of five rapidly growing Mycobacterium species.</title>
        <authorList>
            <person name="Katahira K."/>
            <person name="Gotou Y."/>
            <person name="Iida K."/>
            <person name="Ogura Y."/>
            <person name="Hayashi T."/>
        </authorList>
    </citation>
    <scope>NUCLEOTIDE SEQUENCE [LARGE SCALE GENOMIC DNA]</scope>
    <source>
        <strain evidence="7">JCM15654</strain>
    </source>
</reference>
<evidence type="ECO:0000256" key="4">
    <source>
        <dbReference type="PROSITE-ProRule" id="PRU00335"/>
    </source>
</evidence>